<keyword evidence="8" id="KW-1133">Transmembrane helix</keyword>
<dbReference type="CDD" id="cd11060">
    <property type="entry name" value="CYP57A1-like"/>
    <property type="match status" value="1"/>
</dbReference>
<dbReference type="InterPro" id="IPR002401">
    <property type="entry name" value="Cyt_P450_E_grp-I"/>
</dbReference>
<reference evidence="10" key="1">
    <citation type="submission" date="2020-06" db="EMBL/GenBank/DDBJ databases">
        <title>A chromosome-scale genome assembly of Talaromyces rugulosus W13939.</title>
        <authorList>
            <person name="Wang B."/>
            <person name="Guo L."/>
            <person name="Ye K."/>
            <person name="Wang L."/>
        </authorList>
    </citation>
    <scope>NUCLEOTIDE SEQUENCE [LARGE SCALE GENOMIC DNA]</scope>
    <source>
        <strain evidence="10">W13939</strain>
    </source>
</reference>
<keyword evidence="10" id="KW-1185">Reference proteome</keyword>
<dbReference type="InterPro" id="IPR017972">
    <property type="entry name" value="Cyt_P450_CS"/>
</dbReference>
<dbReference type="SUPFAM" id="SSF48264">
    <property type="entry name" value="Cytochrome P450"/>
    <property type="match status" value="1"/>
</dbReference>
<dbReference type="Pfam" id="PF00067">
    <property type="entry name" value="p450"/>
    <property type="match status" value="1"/>
</dbReference>
<accession>A0A7H8QH06</accession>
<comment type="cofactor">
    <cofactor evidence="1 6">
        <name>heme</name>
        <dbReference type="ChEBI" id="CHEBI:30413"/>
    </cofactor>
</comment>
<gene>
    <name evidence="9" type="ORF">TRUGW13939_00303</name>
</gene>
<dbReference type="GO" id="GO:0020037">
    <property type="term" value="F:heme binding"/>
    <property type="evidence" value="ECO:0007669"/>
    <property type="project" value="InterPro"/>
</dbReference>
<dbReference type="GeneID" id="55987818"/>
<evidence type="ECO:0000313" key="9">
    <source>
        <dbReference type="EMBL" id="QKX53227.1"/>
    </source>
</evidence>
<evidence type="ECO:0000256" key="8">
    <source>
        <dbReference type="SAM" id="Phobius"/>
    </source>
</evidence>
<feature type="binding site" description="axial binding residue" evidence="6">
    <location>
        <position position="477"/>
    </location>
    <ligand>
        <name>heme</name>
        <dbReference type="ChEBI" id="CHEBI:30413"/>
    </ligand>
    <ligandPart>
        <name>Fe</name>
        <dbReference type="ChEBI" id="CHEBI:18248"/>
    </ligandPart>
</feature>
<dbReference type="PRINTS" id="PR00385">
    <property type="entry name" value="P450"/>
</dbReference>
<dbReference type="InterPro" id="IPR050121">
    <property type="entry name" value="Cytochrome_P450_monoxygenase"/>
</dbReference>
<evidence type="ECO:0000256" key="2">
    <source>
        <dbReference type="ARBA" id="ARBA00010617"/>
    </source>
</evidence>
<dbReference type="PROSITE" id="PS00086">
    <property type="entry name" value="CYTOCHROME_P450"/>
    <property type="match status" value="1"/>
</dbReference>
<comment type="similarity">
    <text evidence="2 7">Belongs to the cytochrome P450 family.</text>
</comment>
<feature type="transmembrane region" description="Helical" evidence="8">
    <location>
        <begin position="20"/>
        <end position="37"/>
    </location>
</feature>
<keyword evidence="8" id="KW-0472">Membrane</keyword>
<dbReference type="PANTHER" id="PTHR24305:SF232">
    <property type="entry name" value="P450, PUTATIVE (EUROFUNG)-RELATED"/>
    <property type="match status" value="1"/>
</dbReference>
<keyword evidence="8" id="KW-0812">Transmembrane</keyword>
<evidence type="ECO:0000313" key="10">
    <source>
        <dbReference type="Proteomes" id="UP000509510"/>
    </source>
</evidence>
<dbReference type="InterPro" id="IPR036396">
    <property type="entry name" value="Cyt_P450_sf"/>
</dbReference>
<dbReference type="GO" id="GO:0005506">
    <property type="term" value="F:iron ion binding"/>
    <property type="evidence" value="ECO:0007669"/>
    <property type="project" value="InterPro"/>
</dbReference>
<evidence type="ECO:0000256" key="6">
    <source>
        <dbReference type="PIRSR" id="PIRSR602401-1"/>
    </source>
</evidence>
<evidence type="ECO:0000256" key="3">
    <source>
        <dbReference type="ARBA" id="ARBA00022723"/>
    </source>
</evidence>
<organism evidence="9 10">
    <name type="scientific">Talaromyces rugulosus</name>
    <name type="common">Penicillium rugulosum</name>
    <dbReference type="NCBI Taxonomy" id="121627"/>
    <lineage>
        <taxon>Eukaryota</taxon>
        <taxon>Fungi</taxon>
        <taxon>Dikarya</taxon>
        <taxon>Ascomycota</taxon>
        <taxon>Pezizomycotina</taxon>
        <taxon>Eurotiomycetes</taxon>
        <taxon>Eurotiomycetidae</taxon>
        <taxon>Eurotiales</taxon>
        <taxon>Trichocomaceae</taxon>
        <taxon>Talaromyces</taxon>
        <taxon>Talaromyces sect. Islandici</taxon>
    </lineage>
</organism>
<dbReference type="GO" id="GO:0004497">
    <property type="term" value="F:monooxygenase activity"/>
    <property type="evidence" value="ECO:0007669"/>
    <property type="project" value="UniProtKB-KW"/>
</dbReference>
<dbReference type="Gene3D" id="1.10.630.10">
    <property type="entry name" value="Cytochrome P450"/>
    <property type="match status" value="1"/>
</dbReference>
<dbReference type="KEGG" id="trg:TRUGW13939_00303"/>
<name>A0A7H8QH06_TALRU</name>
<evidence type="ECO:0000256" key="5">
    <source>
        <dbReference type="ARBA" id="ARBA00023004"/>
    </source>
</evidence>
<keyword evidence="4 7" id="KW-0560">Oxidoreductase</keyword>
<keyword evidence="6 7" id="KW-0349">Heme</keyword>
<evidence type="ECO:0000256" key="4">
    <source>
        <dbReference type="ARBA" id="ARBA00023002"/>
    </source>
</evidence>
<evidence type="ECO:0000256" key="1">
    <source>
        <dbReference type="ARBA" id="ARBA00001971"/>
    </source>
</evidence>
<dbReference type="InterPro" id="IPR001128">
    <property type="entry name" value="Cyt_P450"/>
</dbReference>
<evidence type="ECO:0000256" key="7">
    <source>
        <dbReference type="RuleBase" id="RU000461"/>
    </source>
</evidence>
<keyword evidence="3 6" id="KW-0479">Metal-binding</keyword>
<dbReference type="EMBL" id="CP055898">
    <property type="protein sequence ID" value="QKX53227.1"/>
    <property type="molecule type" value="Genomic_DNA"/>
</dbReference>
<dbReference type="GO" id="GO:0016705">
    <property type="term" value="F:oxidoreductase activity, acting on paired donors, with incorporation or reduction of molecular oxygen"/>
    <property type="evidence" value="ECO:0007669"/>
    <property type="project" value="InterPro"/>
</dbReference>
<dbReference type="OrthoDB" id="3934656at2759"/>
<dbReference type="Proteomes" id="UP000509510">
    <property type="component" value="Chromosome I"/>
</dbReference>
<keyword evidence="5 6" id="KW-0408">Iron</keyword>
<dbReference type="AlphaFoldDB" id="A0A7H8QH06"/>
<dbReference type="PRINTS" id="PR00463">
    <property type="entry name" value="EP450I"/>
</dbReference>
<keyword evidence="7" id="KW-0503">Monooxygenase</keyword>
<protein>
    <submittedName>
        <fullName evidence="9">Uncharacterized protein</fullName>
    </submittedName>
</protein>
<dbReference type="PANTHER" id="PTHR24305">
    <property type="entry name" value="CYTOCHROME P450"/>
    <property type="match status" value="1"/>
</dbReference>
<sequence>MASKLLSALLNYQGQDSAHPYTLLIGIGVIFAIALIVRLRNPLNSIPGPFWARWTPFWLTYYASNGNMHRKMIETHKRYGSLVRTGPNEISVSNPQALKVIYGQQIPPVVVIPVPTLNWDCAKFFEARIGAGNNFRKSDWYSVWQGVRKWDLFGERNEEIHRAQRKLVSQIYSLSNMKKLEPYVNSAVSVFVEKLATQSHAPIHMNKWTQLFAFDVIGEITFSKRFGFMESGNDDGAFSMIENSLRSAAWVGYVPWVYWTNLRLSPIIGSHLAVTARQGRLLAFAAKAIAERKERGSEHEDILSQFFSVQQEKPEFNDMSITSMVASNIFAGSDSTGASISSLLFYVCKNPDSKKQLVDEIDAVAKAQNIQRGEVFSLETANGMPYLQACMWEALRCFPAVGMNLGRVVPPSGVEIDGQYIPGGTVVGANAWVVHQDKKTFGEDADKFRPERWMEDSERVGDMKRGFFSFGGGSRLCIGRNIGWLEMSKVVPTLLHTFDMELPDPDLELIEHAWSFVKIENFRVTLKPRGKLAAN</sequence>
<dbReference type="RefSeq" id="XP_035339406.1">
    <property type="nucleotide sequence ID" value="XM_035483513.1"/>
</dbReference>
<proteinExistence type="inferred from homology"/>